<dbReference type="Pfam" id="PF11685">
    <property type="entry name" value="DUF3281"/>
    <property type="match status" value="1"/>
</dbReference>
<evidence type="ECO:0000256" key="1">
    <source>
        <dbReference type="SAM" id="SignalP"/>
    </source>
</evidence>
<evidence type="ECO:0000313" key="3">
    <source>
        <dbReference type="Proteomes" id="UP000182459"/>
    </source>
</evidence>
<dbReference type="Proteomes" id="UP000182459">
    <property type="component" value="Chromosome"/>
</dbReference>
<sequence>MITKKRLVLGAAIISSVAALASCGKTTTAKELRIVDKCTSAKGLCEFELTDAVVSRYTNILGKTIERVESKTPLHDIQGTITWNAPATASLADNATVKSTLGVSCQGDSCTANSNPTAYNLPVGSNTISVSGTVTVDGKTIDLDTDVQPVVVDTKKLNNRYVFDTGTLPSGASIPTLVNALNEVNTYAHGEFSDGTGNTLIIDCDDGYGWLDDVKPKYGDKLPTPANGASYVEFNVKDAKFQNKEALKDGESTFTQNGAPSGDVLYWQAGCWKK</sequence>
<keyword evidence="1" id="KW-0732">Signal</keyword>
<dbReference type="KEGG" id="fhi:FSC454_06265"/>
<dbReference type="EMBL" id="CP018093">
    <property type="protein sequence ID" value="APD51306.1"/>
    <property type="molecule type" value="Genomic_DNA"/>
</dbReference>
<dbReference type="AlphaFoldDB" id="A0AAC9J8L0"/>
<gene>
    <name evidence="2" type="ORF">FSC454_06265</name>
</gene>
<evidence type="ECO:0008006" key="4">
    <source>
        <dbReference type="Google" id="ProtNLM"/>
    </source>
</evidence>
<dbReference type="InterPro" id="IPR021699">
    <property type="entry name" value="DUF3281"/>
</dbReference>
<proteinExistence type="predicted"/>
<feature type="chain" id="PRO_5041946625" description="DUF3281 domain-containing protein" evidence="1">
    <location>
        <begin position="22"/>
        <end position="274"/>
    </location>
</feature>
<accession>A0AAC9J8L0</accession>
<organism evidence="2 3">
    <name type="scientific">Francisella hispaniensis FSC454</name>
    <dbReference type="NCBI Taxonomy" id="1088883"/>
    <lineage>
        <taxon>Bacteria</taxon>
        <taxon>Pseudomonadati</taxon>
        <taxon>Pseudomonadota</taxon>
        <taxon>Gammaproteobacteria</taxon>
        <taxon>Thiotrichales</taxon>
        <taxon>Francisellaceae</taxon>
        <taxon>Francisella</taxon>
    </lineage>
</organism>
<evidence type="ECO:0000313" key="2">
    <source>
        <dbReference type="EMBL" id="APD51306.1"/>
    </source>
</evidence>
<feature type="signal peptide" evidence="1">
    <location>
        <begin position="1"/>
        <end position="21"/>
    </location>
</feature>
<keyword evidence="3" id="KW-1185">Reference proteome</keyword>
<name>A0AAC9J8L0_9GAMM</name>
<reference evidence="2 3" key="1">
    <citation type="submission" date="2016-11" db="EMBL/GenBank/DDBJ databases">
        <authorList>
            <person name="Hagglund E."/>
            <person name="Bystrom M."/>
            <person name="Naslund J."/>
            <person name="Stenberg P."/>
            <person name="Sjodin A."/>
        </authorList>
    </citation>
    <scope>NUCLEOTIDE SEQUENCE [LARGE SCALE GENOMIC DNA]</scope>
    <source>
        <strain evidence="2 3">CCUG 58020</strain>
    </source>
</reference>
<dbReference type="PROSITE" id="PS51257">
    <property type="entry name" value="PROKAR_LIPOPROTEIN"/>
    <property type="match status" value="1"/>
</dbReference>
<dbReference type="RefSeq" id="WP_066046218.1">
    <property type="nucleotide sequence ID" value="NZ_CP018093.1"/>
</dbReference>
<protein>
    <recommendedName>
        <fullName evidence="4">DUF3281 domain-containing protein</fullName>
    </recommendedName>
</protein>